<evidence type="ECO:0000256" key="4">
    <source>
        <dbReference type="ARBA" id="ARBA00022475"/>
    </source>
</evidence>
<comment type="caution">
    <text evidence="9">The sequence shown here is derived from an EMBL/GenBank/DDBJ whole genome shotgun (WGS) entry which is preliminary data.</text>
</comment>
<evidence type="ECO:0000256" key="7">
    <source>
        <dbReference type="ARBA" id="ARBA00023136"/>
    </source>
</evidence>
<dbReference type="RefSeq" id="WP_405336327.1">
    <property type="nucleotide sequence ID" value="NZ_JBANFI010000001.1"/>
</dbReference>
<accession>A0ABW8PTN6</accession>
<evidence type="ECO:0000256" key="2">
    <source>
        <dbReference type="ARBA" id="ARBA00009773"/>
    </source>
</evidence>
<organism evidence="9 10">
    <name type="scientific">Marinospirillum alkalitolerans</name>
    <dbReference type="NCBI Taxonomy" id="3123374"/>
    <lineage>
        <taxon>Bacteria</taxon>
        <taxon>Pseudomonadati</taxon>
        <taxon>Pseudomonadota</taxon>
        <taxon>Gammaproteobacteria</taxon>
        <taxon>Oceanospirillales</taxon>
        <taxon>Oceanospirillaceae</taxon>
        <taxon>Marinospirillum</taxon>
    </lineage>
</organism>
<dbReference type="EMBL" id="JBANFI010000001">
    <property type="protein sequence ID" value="MFK7159637.1"/>
    <property type="molecule type" value="Genomic_DNA"/>
</dbReference>
<protein>
    <submittedName>
        <fullName evidence="9">AI-2E family transporter</fullName>
    </submittedName>
</protein>
<sequence length="364" mass="40814">MSFKGVVHGWVHRYFSDEEAVIFALLLTLFFAALIFVGSMLMPFLTAVVVSYLLQGLVVQLQRLKIPEMLAILLAFSLFMSLLVAAIFWLLPMIWHQLVSLIRELPGMLRITQDWLNSLHESYPQLISQEQANSLLNDAIRELRHIGQVLVSLSLSSLPSLLAWLVYLVLVPILVFFMLKDQRKLTDFVISLMPRKRQLMTQIWQEMDAQIANYIRGKSLEILIVAGVTWICFSWLGLNYAELLALLVGFSVLVPYIGAAVVTLPVALIALFQFGFTSDFVWVIVIYGIIQALDGNVLVPLLFSEAVNLHPVSIILAVLFFGGLWGFWGVFFAIPLATFIKAIVNAWPRALQETASSGSETPSS</sequence>
<keyword evidence="7 8" id="KW-0472">Membrane</keyword>
<feature type="transmembrane region" description="Helical" evidence="8">
    <location>
        <begin position="70"/>
        <end position="91"/>
    </location>
</feature>
<feature type="transmembrane region" description="Helical" evidence="8">
    <location>
        <begin position="314"/>
        <end position="340"/>
    </location>
</feature>
<keyword evidence="6 8" id="KW-1133">Transmembrane helix</keyword>
<gene>
    <name evidence="9" type="ORF">V6U78_01120</name>
</gene>
<keyword evidence="4" id="KW-1003">Cell membrane</keyword>
<evidence type="ECO:0000256" key="6">
    <source>
        <dbReference type="ARBA" id="ARBA00022989"/>
    </source>
</evidence>
<keyword evidence="10" id="KW-1185">Reference proteome</keyword>
<evidence type="ECO:0000313" key="9">
    <source>
        <dbReference type="EMBL" id="MFK7159637.1"/>
    </source>
</evidence>
<feature type="transmembrane region" description="Helical" evidence="8">
    <location>
        <begin position="280"/>
        <end position="302"/>
    </location>
</feature>
<comment type="similarity">
    <text evidence="2">Belongs to the autoinducer-2 exporter (AI-2E) (TC 2.A.86) family.</text>
</comment>
<dbReference type="Proteomes" id="UP001621714">
    <property type="component" value="Unassembled WGS sequence"/>
</dbReference>
<keyword evidence="5 8" id="KW-0812">Transmembrane</keyword>
<feature type="transmembrane region" description="Helical" evidence="8">
    <location>
        <begin position="20"/>
        <end position="50"/>
    </location>
</feature>
<name>A0ABW8PTN6_9GAMM</name>
<keyword evidence="3" id="KW-0813">Transport</keyword>
<evidence type="ECO:0000256" key="8">
    <source>
        <dbReference type="SAM" id="Phobius"/>
    </source>
</evidence>
<evidence type="ECO:0000256" key="3">
    <source>
        <dbReference type="ARBA" id="ARBA00022448"/>
    </source>
</evidence>
<reference evidence="9 10" key="1">
    <citation type="submission" date="2024-02" db="EMBL/GenBank/DDBJ databases">
        <title>Marinospirillum sp. MEB 164 isolated from Lonar lake sediment.</title>
        <authorList>
            <person name="Joshi A."/>
            <person name="Thite S."/>
        </authorList>
    </citation>
    <scope>NUCLEOTIDE SEQUENCE [LARGE SCALE GENOMIC DNA]</scope>
    <source>
        <strain evidence="9 10">MEB164</strain>
    </source>
</reference>
<feature type="transmembrane region" description="Helical" evidence="8">
    <location>
        <begin position="244"/>
        <end position="268"/>
    </location>
</feature>
<evidence type="ECO:0000256" key="5">
    <source>
        <dbReference type="ARBA" id="ARBA00022692"/>
    </source>
</evidence>
<feature type="transmembrane region" description="Helical" evidence="8">
    <location>
        <begin position="220"/>
        <end position="238"/>
    </location>
</feature>
<dbReference type="InterPro" id="IPR002549">
    <property type="entry name" value="AI-2E-like"/>
</dbReference>
<proteinExistence type="inferred from homology"/>
<evidence type="ECO:0000256" key="1">
    <source>
        <dbReference type="ARBA" id="ARBA00004651"/>
    </source>
</evidence>
<evidence type="ECO:0000313" key="10">
    <source>
        <dbReference type="Proteomes" id="UP001621714"/>
    </source>
</evidence>
<dbReference type="PANTHER" id="PTHR21716:SF53">
    <property type="entry name" value="PERMEASE PERM-RELATED"/>
    <property type="match status" value="1"/>
</dbReference>
<dbReference type="PANTHER" id="PTHR21716">
    <property type="entry name" value="TRANSMEMBRANE PROTEIN"/>
    <property type="match status" value="1"/>
</dbReference>
<dbReference type="Pfam" id="PF01594">
    <property type="entry name" value="AI-2E_transport"/>
    <property type="match status" value="1"/>
</dbReference>
<feature type="transmembrane region" description="Helical" evidence="8">
    <location>
        <begin position="161"/>
        <end position="179"/>
    </location>
</feature>
<comment type="subcellular location">
    <subcellularLocation>
        <location evidence="1">Cell membrane</location>
        <topology evidence="1">Multi-pass membrane protein</topology>
    </subcellularLocation>
</comment>